<evidence type="ECO:0000313" key="2">
    <source>
        <dbReference type="Proteomes" id="UP001372338"/>
    </source>
</evidence>
<gene>
    <name evidence="1" type="ORF">RIF29_18294</name>
</gene>
<protein>
    <submittedName>
        <fullName evidence="1">Uncharacterized protein</fullName>
    </submittedName>
</protein>
<proteinExistence type="predicted"/>
<keyword evidence="2" id="KW-1185">Reference proteome</keyword>
<sequence>MDESGILMSPSQLSQFFENESFNLYAPNHGDDELSEWLLSQDIPVAPTSSVEHNQNQNPDLTQQIQNKPRGSTVVVTLTVFKNPEFYKVGLGENGEGCVVADANVGAGAVAVAVAGHHNPVTGGGGNYNVSALQNIPSLTFPQSY</sequence>
<accession>A0AAN9FSF1</accession>
<dbReference type="EMBL" id="JAYWIO010000003">
    <property type="protein sequence ID" value="KAK7277143.1"/>
    <property type="molecule type" value="Genomic_DNA"/>
</dbReference>
<dbReference type="AlphaFoldDB" id="A0AAN9FSF1"/>
<dbReference type="Proteomes" id="UP001372338">
    <property type="component" value="Unassembled WGS sequence"/>
</dbReference>
<organism evidence="1 2">
    <name type="scientific">Crotalaria pallida</name>
    <name type="common">Smooth rattlebox</name>
    <name type="synonym">Crotalaria striata</name>
    <dbReference type="NCBI Taxonomy" id="3830"/>
    <lineage>
        <taxon>Eukaryota</taxon>
        <taxon>Viridiplantae</taxon>
        <taxon>Streptophyta</taxon>
        <taxon>Embryophyta</taxon>
        <taxon>Tracheophyta</taxon>
        <taxon>Spermatophyta</taxon>
        <taxon>Magnoliopsida</taxon>
        <taxon>eudicotyledons</taxon>
        <taxon>Gunneridae</taxon>
        <taxon>Pentapetalae</taxon>
        <taxon>rosids</taxon>
        <taxon>fabids</taxon>
        <taxon>Fabales</taxon>
        <taxon>Fabaceae</taxon>
        <taxon>Papilionoideae</taxon>
        <taxon>50 kb inversion clade</taxon>
        <taxon>genistoids sensu lato</taxon>
        <taxon>core genistoids</taxon>
        <taxon>Crotalarieae</taxon>
        <taxon>Crotalaria</taxon>
    </lineage>
</organism>
<reference evidence="1 2" key="1">
    <citation type="submission" date="2024-01" db="EMBL/GenBank/DDBJ databases">
        <title>The genomes of 5 underutilized Papilionoideae crops provide insights into root nodulation and disease resistanc.</title>
        <authorList>
            <person name="Yuan L."/>
        </authorList>
    </citation>
    <scope>NUCLEOTIDE SEQUENCE [LARGE SCALE GENOMIC DNA]</scope>
    <source>
        <strain evidence="1">ZHUSHIDOU_FW_LH</strain>
        <tissue evidence="1">Leaf</tissue>
    </source>
</reference>
<evidence type="ECO:0000313" key="1">
    <source>
        <dbReference type="EMBL" id="KAK7277143.1"/>
    </source>
</evidence>
<comment type="caution">
    <text evidence="1">The sequence shown here is derived from an EMBL/GenBank/DDBJ whole genome shotgun (WGS) entry which is preliminary data.</text>
</comment>
<name>A0AAN9FSF1_CROPI</name>